<name>A0A0K2GHR4_NITMO</name>
<reference evidence="2 3" key="1">
    <citation type="journal article" date="2015" name="Proc. Natl. Acad. Sci. U.S.A.">
        <title>Expanded metabolic versatility of ubiquitous nitrite-oxidizing bacteria from the genus Nitrospira.</title>
        <authorList>
            <person name="Koch H."/>
            <person name="Lucker S."/>
            <person name="Albertsen M."/>
            <person name="Kitzinger K."/>
            <person name="Herbold C."/>
            <person name="Spieck E."/>
            <person name="Nielsen P.H."/>
            <person name="Wagner M."/>
            <person name="Daims H."/>
        </authorList>
    </citation>
    <scope>NUCLEOTIDE SEQUENCE [LARGE SCALE GENOMIC DNA]</scope>
    <source>
        <strain evidence="2 3">NSP M-1</strain>
    </source>
</reference>
<dbReference type="NCBIfam" id="TIGR01643">
    <property type="entry name" value="YD_repeat_2x"/>
    <property type="match status" value="1"/>
</dbReference>
<sequence length="2329" mass="257730">MREWVTPAHRAALSLAIAALVAATDRGMAPVAAEDLARGPTYSTSYRFSPATRQALLVPPAVDPEQFAKAQKLPGYEIVRIPADFSTYGGWALVSFQGSEEDAQKICKDNPALKLCELDRCREFLPASESGFVPGLGAWRPEKEFTVAMAEGAESSAGSPSGTSGSSEASVEVGASAVAHTREQPPTPEQFVRGETIGYGPDAAQGPDLKTLPAWSTSTFRMSLNQETEIGSGWDQIVVRPPMGPPVVAKANDDLSGGTITRPPGGGPPTPPTTPRPPKTPIPPETPGKPPDLSPPGDPPTSTPPSEEKEEAVACKLFGGQGSQGFGMKVGLPDVKEFIEPPPKEPGQEALNDPAIAGDHVWLHDLSFFTFAHDLYVKSVGVDFNATRFYRSNIKTKEGGLFGYNWDFGYYKRLIPQGGVLNPKFGLRVEGLMNPGPVHYLRGNGRVEEMKPNGVRFQMVKNFGGRFDAWVTYYKPPGNLFSELERYVVLPNHPSPFAGHPNYEGDIFYVMRYGNGYREVYSCRGILLYILDRHDNRMTFEYDPVFHPLTFNPTLAKITDTAERTYSLEWVEIEGNGLVHTNYKGQIISGTFPKLRLKKIKEEFDGREAEYHYRGRDSQPVLEKAEERKDGRFTTTYSYTEHDGRYYLETLTLPRETAQGGDPYLNNQWRQDGDLKRIQNQTHGHAGTGTKTGGFEGGLTQFRWEGKPGSPVTVQSPRGREEVYTMEWTGLAYVVRRLDLKLDDSGTATTTIQHNASDQVTSITRPEGNRIEYHYAGDGGPVTEGPIRDCLNCGGDGLLQSPSSASSASSLSSSAGAATAPTLGIAKGGTGGEGGVTYLNNLAKGNLVQQLLLAGDRSNPLPYSSIVTSYTYEPLYNQFKRIEGPGKAVTELDYDYFTKGAEGNPIVRRHPVRTTAAGETLSPIETTYEYTSTGLLLQETDPLHHKTVYAHSPAGYLLSVSDEGDPQDNAAFGRDVRGNMTKFTDARETVTTLKVDQRDLVREKIEDDAEKGFKNRTTYQYDENGNLVQEQITVQDNFPADGMFAGVPAQSFQLTKTYQYNLVNLQVSETQTAGALSRTRAQAYDAEGNLASVQEPEGFTITYHYDRLGNVAGKTFGGKLTETFRYDLNGNLVEQKRGGSSATAYEPDPFDRPYKRVTPEGTVILTPLNPDGTTQKIDVQGKNHEGKPVRLRFIEFQYDEIGDKIETKEHIVGPDGFGAGLRAEQLVRDAEGKVLTLIDARKNHSTFKYTGHRKDSDTDPLLNEVRYAYEPGGLPTSITEMEREVTFREKDGQPKREEATRHFVKTMTYDALGRLSSFSVPGGSSAKLAYDSQGNLRAKVEHSGRMDVFEFDGFGRGVRDEQYANLEVDKLIVTRTYDLHDRLLTSAVSRGERTIHQTARAYDHAGLLERLQEDSQARVYTKFDDRGNPTDEERSDGVKLTYTYDLEDRTKEIAVRYPGHAPSGSTQDTFVYDGLGRIVEAGRYRGMIKNKLAYDSLGNPWWDEQIVGIRPLRLEYSYDSVGARTELRGPSIGRDPAWTIQSERDHVGRVHILRHHASGESQPGQGIVYEFSGPTRLARRLIGGTDDTVYDYDAARRPVQARVYSSLGLVATFESQLDADSRPLSQAARITMPFDSRHTDETAIDYTAWGVRSKVSSTFHWSDKPTDTSADGTSRRLYRYQNDRVTAMFTSQEVHTSRPFLYGYLGNDVVSGEVMKFLYEGNHLAKTEFWQHGDLPAGLSDIKLKAALADDAVKKQYTTWFRYDQNGSLSEDNRYRYEYDHGQFVSQVGDKYADSHYETGTVNYYYDYANRLVSIVYGGPVYRDRRFLYDGRLPFLEIRTDSKGVPEEVETAYVPHPDGLDVGPIRVRTHYDVRDAKEPPPSLVYPFFDLDGSLAFVYDVATRQYLKVGQILDSAVRSDARRRQVILPRVDKDLRPEDLVALRPEHPRRELPLMSLHARWEPFMEAAFDLHTGKVSHDPLRNLELREKTAQQARTDYLHEQISTGQRNALTGMALLAAPVLLPYAVTTAVQYPLATAASTALGVAIDMTVVEVVLKEEYGLDDLGQSVAMSAFFAGAGVLAKEFWKLRQATRLFGELDQLRHVRMTGKVRGSMEPGLSPGAPKTAPPVPRGPATAAGRAGRGAGAAEQAAASSTAGRSALPPAQDFDPVGWPTWKSGKLVLFGFKEGDDLLKDFAKNLPPVPGVFDIFVHGNPGSVGIFDGVKWWALSPETIASLAKAKGFRPGMVVRLISCNTGVGPKAFAKQLAEAMGTRVLAPNRAVNAHPSGSFFLDLESLFQAQGEWLEFVPSRIRSMPRTTRSLWGDVPWLPR</sequence>
<feature type="compositionally biased region" description="Low complexity" evidence="1">
    <location>
        <begin position="151"/>
        <end position="179"/>
    </location>
</feature>
<dbReference type="STRING" id="42253.NITMOv2_4121"/>
<dbReference type="Pfam" id="PF05593">
    <property type="entry name" value="RHS_repeat"/>
    <property type="match status" value="1"/>
</dbReference>
<dbReference type="InterPro" id="IPR050708">
    <property type="entry name" value="T6SS_VgrG/RHS"/>
</dbReference>
<dbReference type="PANTHER" id="PTHR32305:SF15">
    <property type="entry name" value="PROTEIN RHSA-RELATED"/>
    <property type="match status" value="1"/>
</dbReference>
<proteinExistence type="predicted"/>
<dbReference type="RefSeq" id="WP_187299272.1">
    <property type="nucleotide sequence ID" value="NZ_CP011801.1"/>
</dbReference>
<dbReference type="EMBL" id="CP011801">
    <property type="protein sequence ID" value="ALA60503.1"/>
    <property type="molecule type" value="Genomic_DNA"/>
</dbReference>
<protein>
    <recommendedName>
        <fullName evidence="4">Rhs family protein</fullName>
    </recommendedName>
</protein>
<dbReference type="Proteomes" id="UP000069205">
    <property type="component" value="Chromosome"/>
</dbReference>
<organism evidence="2 3">
    <name type="scientific">Nitrospira moscoviensis</name>
    <dbReference type="NCBI Taxonomy" id="42253"/>
    <lineage>
        <taxon>Bacteria</taxon>
        <taxon>Pseudomonadati</taxon>
        <taxon>Nitrospirota</taxon>
        <taxon>Nitrospiria</taxon>
        <taxon>Nitrospirales</taxon>
        <taxon>Nitrospiraceae</taxon>
        <taxon>Nitrospira</taxon>
    </lineage>
</organism>
<gene>
    <name evidence="2" type="ORF">NITMOv2_4121</name>
</gene>
<dbReference type="PATRIC" id="fig|42253.5.peg.4069"/>
<keyword evidence="3" id="KW-1185">Reference proteome</keyword>
<feature type="compositionally biased region" description="Pro residues" evidence="1">
    <location>
        <begin position="265"/>
        <end position="303"/>
    </location>
</feature>
<dbReference type="KEGG" id="nmv:NITMOv2_4121"/>
<feature type="region of interest" description="Disordered" evidence="1">
    <location>
        <begin position="151"/>
        <end position="209"/>
    </location>
</feature>
<dbReference type="Gene3D" id="2.180.10.10">
    <property type="entry name" value="RHS repeat-associated core"/>
    <property type="match status" value="3"/>
</dbReference>
<feature type="region of interest" description="Disordered" evidence="1">
    <location>
        <begin position="2108"/>
        <end position="2167"/>
    </location>
</feature>
<feature type="region of interest" description="Disordered" evidence="1">
    <location>
        <begin position="244"/>
        <end position="311"/>
    </location>
</feature>
<accession>A0A0K2GHR4</accession>
<evidence type="ECO:0000313" key="3">
    <source>
        <dbReference type="Proteomes" id="UP000069205"/>
    </source>
</evidence>
<evidence type="ECO:0000313" key="2">
    <source>
        <dbReference type="EMBL" id="ALA60503.1"/>
    </source>
</evidence>
<evidence type="ECO:0000256" key="1">
    <source>
        <dbReference type="SAM" id="MobiDB-lite"/>
    </source>
</evidence>
<dbReference type="InterPro" id="IPR031325">
    <property type="entry name" value="RHS_repeat"/>
</dbReference>
<dbReference type="InterPro" id="IPR006530">
    <property type="entry name" value="YD"/>
</dbReference>
<evidence type="ECO:0008006" key="4">
    <source>
        <dbReference type="Google" id="ProtNLM"/>
    </source>
</evidence>
<feature type="compositionally biased region" description="Low complexity" evidence="1">
    <location>
        <begin position="2131"/>
        <end position="2157"/>
    </location>
</feature>
<dbReference type="PANTHER" id="PTHR32305">
    <property type="match status" value="1"/>
</dbReference>